<organism evidence="1">
    <name type="scientific">Tunturiibacter psychrotolerans</name>
    <dbReference type="NCBI Taxonomy" id="3069686"/>
    <lineage>
        <taxon>Bacteria</taxon>
        <taxon>Pseudomonadati</taxon>
        <taxon>Acidobacteriota</taxon>
        <taxon>Terriglobia</taxon>
        <taxon>Terriglobales</taxon>
        <taxon>Acidobacteriaceae</taxon>
        <taxon>Tunturiibacter</taxon>
    </lineage>
</organism>
<name>A0AAU7ZWB4_9BACT</name>
<evidence type="ECO:0008006" key="2">
    <source>
        <dbReference type="Google" id="ProtNLM"/>
    </source>
</evidence>
<reference evidence="1" key="1">
    <citation type="submission" date="2023-08" db="EMBL/GenBank/DDBJ databases">
        <authorList>
            <person name="Messyasz A."/>
            <person name="Mannisto M.K."/>
            <person name="Kerkhof L.J."/>
            <person name="Haggblom M."/>
        </authorList>
    </citation>
    <scope>NUCLEOTIDE SEQUENCE</scope>
    <source>
        <strain evidence="1">X5P6</strain>
    </source>
</reference>
<gene>
    <name evidence="1" type="ORF">RBB77_09830</name>
</gene>
<reference evidence="1" key="2">
    <citation type="journal article" date="2024" name="Environ. Microbiol.">
        <title>Genome analysis and description of Tunturibacter gen. nov. expands the diversity of Terriglobia in tundra soils.</title>
        <authorList>
            <person name="Messyasz A."/>
            <person name="Mannisto M.K."/>
            <person name="Kerkhof L.J."/>
            <person name="Haggblom M.M."/>
        </authorList>
    </citation>
    <scope>NUCLEOTIDE SEQUENCE</scope>
    <source>
        <strain evidence="1">X5P6</strain>
    </source>
</reference>
<dbReference type="AlphaFoldDB" id="A0AAU7ZWB4"/>
<proteinExistence type="predicted"/>
<dbReference type="KEGG" id="tpsc:RBB77_09830"/>
<protein>
    <recommendedName>
        <fullName evidence="2">KTSC domain-containing protein</fullName>
    </recommendedName>
</protein>
<dbReference type="RefSeq" id="WP_353066967.1">
    <property type="nucleotide sequence ID" value="NZ_CP132942.1"/>
</dbReference>
<dbReference type="EMBL" id="CP132942">
    <property type="protein sequence ID" value="XCB35172.1"/>
    <property type="molecule type" value="Genomic_DNA"/>
</dbReference>
<accession>A0AAU7ZWB4</accession>
<evidence type="ECO:0000313" key="1">
    <source>
        <dbReference type="EMBL" id="XCB35172.1"/>
    </source>
</evidence>
<sequence length="71" mass="7891">MDEFEIPELAKKVIATVKITRHSDEEQELSLEFTDGTSFSYSCCSRVSSVASAYRGGVGEPEIIREFKVGE</sequence>